<feature type="domain" description="Arm DNA-binding" evidence="1">
    <location>
        <begin position="10"/>
        <end position="95"/>
    </location>
</feature>
<evidence type="ECO:0000313" key="2">
    <source>
        <dbReference type="EMBL" id="KKK85663.1"/>
    </source>
</evidence>
<name>A0A0F8YW85_9ZZZZ</name>
<comment type="caution">
    <text evidence="2">The sequence shown here is derived from an EMBL/GenBank/DDBJ whole genome shotgun (WGS) entry which is preliminary data.</text>
</comment>
<dbReference type="AlphaFoldDB" id="A0A0F8YW85"/>
<sequence>MKNTFSVLFYPKRNDADKTGYAPLYLRITVNGKRSELSVRRKVKLSQWDSSKEIVRGKTAENRELNVHMAHVRTKLFKLYDKLQEENRSITAILLKQTYLGENRPEKMVLALFQNHNNEVDSLIGTDFA</sequence>
<organism evidence="2">
    <name type="scientific">marine sediment metagenome</name>
    <dbReference type="NCBI Taxonomy" id="412755"/>
    <lineage>
        <taxon>unclassified sequences</taxon>
        <taxon>metagenomes</taxon>
        <taxon>ecological metagenomes</taxon>
    </lineage>
</organism>
<dbReference type="EMBL" id="LAZR01051204">
    <property type="protein sequence ID" value="KKK85663.1"/>
    <property type="molecule type" value="Genomic_DNA"/>
</dbReference>
<proteinExistence type="predicted"/>
<evidence type="ECO:0000259" key="1">
    <source>
        <dbReference type="Pfam" id="PF17293"/>
    </source>
</evidence>
<dbReference type="InterPro" id="IPR035386">
    <property type="entry name" value="Arm-DNA-bind_5"/>
</dbReference>
<dbReference type="Pfam" id="PF17293">
    <property type="entry name" value="Arm-DNA-bind_5"/>
    <property type="match status" value="1"/>
</dbReference>
<gene>
    <name evidence="2" type="ORF">LCGC14_2771030</name>
</gene>
<reference evidence="2" key="1">
    <citation type="journal article" date="2015" name="Nature">
        <title>Complex archaea that bridge the gap between prokaryotes and eukaryotes.</title>
        <authorList>
            <person name="Spang A."/>
            <person name="Saw J.H."/>
            <person name="Jorgensen S.L."/>
            <person name="Zaremba-Niedzwiedzka K."/>
            <person name="Martijn J."/>
            <person name="Lind A.E."/>
            <person name="van Eijk R."/>
            <person name="Schleper C."/>
            <person name="Guy L."/>
            <person name="Ettema T.J."/>
        </authorList>
    </citation>
    <scope>NUCLEOTIDE SEQUENCE</scope>
</reference>
<accession>A0A0F8YW85</accession>
<feature type="non-terminal residue" evidence="2">
    <location>
        <position position="129"/>
    </location>
</feature>
<protein>
    <recommendedName>
        <fullName evidence="1">Arm DNA-binding domain-containing protein</fullName>
    </recommendedName>
</protein>